<dbReference type="Gene3D" id="3.30.565.10">
    <property type="entry name" value="Histidine kinase-like ATPase, C-terminal domain"/>
    <property type="match status" value="1"/>
</dbReference>
<gene>
    <name evidence="11" type="ORF">MTBPR1_10134</name>
</gene>
<dbReference type="PANTHER" id="PTHR43065">
    <property type="entry name" value="SENSOR HISTIDINE KINASE"/>
    <property type="match status" value="1"/>
</dbReference>
<dbReference type="Gene3D" id="3.30.450.20">
    <property type="entry name" value="PAS domain"/>
    <property type="match status" value="3"/>
</dbReference>
<dbReference type="EMBL" id="FLYE01000001">
    <property type="protein sequence ID" value="SCA54887.1"/>
    <property type="molecule type" value="Genomic_DNA"/>
</dbReference>
<keyword evidence="8" id="KW-0902">Two-component regulatory system</keyword>
<keyword evidence="7" id="KW-0067">ATP-binding</keyword>
<evidence type="ECO:0000256" key="4">
    <source>
        <dbReference type="ARBA" id="ARBA00022679"/>
    </source>
</evidence>
<evidence type="ECO:0000256" key="7">
    <source>
        <dbReference type="ARBA" id="ARBA00022840"/>
    </source>
</evidence>
<dbReference type="PROSITE" id="PS50109">
    <property type="entry name" value="HIS_KIN"/>
    <property type="match status" value="1"/>
</dbReference>
<dbReference type="InterPro" id="IPR036097">
    <property type="entry name" value="HisK_dim/P_sf"/>
</dbReference>
<dbReference type="InterPro" id="IPR004358">
    <property type="entry name" value="Sig_transdc_His_kin-like_C"/>
</dbReference>
<keyword evidence="12" id="KW-1185">Reference proteome</keyword>
<name>A0A1C3RC80_9PROT</name>
<dbReference type="NCBIfam" id="TIGR00229">
    <property type="entry name" value="sensory_box"/>
    <property type="match status" value="2"/>
</dbReference>
<reference evidence="11 12" key="1">
    <citation type="submission" date="2016-07" db="EMBL/GenBank/DDBJ databases">
        <authorList>
            <person name="Lefevre C.T."/>
        </authorList>
    </citation>
    <scope>NUCLEOTIDE SEQUENCE [LARGE SCALE GENOMIC DNA]</scope>
    <source>
        <strain evidence="11">PR1</strain>
    </source>
</reference>
<dbReference type="PROSITE" id="PS50112">
    <property type="entry name" value="PAS"/>
    <property type="match status" value="2"/>
</dbReference>
<dbReference type="InterPro" id="IPR003594">
    <property type="entry name" value="HATPase_dom"/>
</dbReference>
<evidence type="ECO:0000256" key="5">
    <source>
        <dbReference type="ARBA" id="ARBA00022741"/>
    </source>
</evidence>
<dbReference type="CDD" id="cd00082">
    <property type="entry name" value="HisKA"/>
    <property type="match status" value="1"/>
</dbReference>
<dbReference type="Pfam" id="PF13426">
    <property type="entry name" value="PAS_9"/>
    <property type="match status" value="1"/>
</dbReference>
<dbReference type="RefSeq" id="WP_069185623.1">
    <property type="nucleotide sequence ID" value="NZ_FLYE01000001.1"/>
</dbReference>
<dbReference type="SMART" id="SM00387">
    <property type="entry name" value="HATPase_c"/>
    <property type="match status" value="1"/>
</dbReference>
<dbReference type="SMART" id="SM00091">
    <property type="entry name" value="PAS"/>
    <property type="match status" value="2"/>
</dbReference>
<dbReference type="SUPFAM" id="SSF47384">
    <property type="entry name" value="Homodimeric domain of signal transducing histidine kinase"/>
    <property type="match status" value="1"/>
</dbReference>
<comment type="catalytic activity">
    <reaction evidence="1">
        <text>ATP + protein L-histidine = ADP + protein N-phospho-L-histidine.</text>
        <dbReference type="EC" id="2.7.13.3"/>
    </reaction>
</comment>
<organism evidence="11 12">
    <name type="scientific">Candidatus Terasakiella magnetica</name>
    <dbReference type="NCBI Taxonomy" id="1867952"/>
    <lineage>
        <taxon>Bacteria</taxon>
        <taxon>Pseudomonadati</taxon>
        <taxon>Pseudomonadota</taxon>
        <taxon>Alphaproteobacteria</taxon>
        <taxon>Rhodospirillales</taxon>
        <taxon>Terasakiellaceae</taxon>
        <taxon>Terasakiella</taxon>
    </lineage>
</organism>
<dbReference type="InterPro" id="IPR005467">
    <property type="entry name" value="His_kinase_dom"/>
</dbReference>
<evidence type="ECO:0000313" key="12">
    <source>
        <dbReference type="Proteomes" id="UP000231658"/>
    </source>
</evidence>
<dbReference type="Pfam" id="PF02518">
    <property type="entry name" value="HATPase_c"/>
    <property type="match status" value="1"/>
</dbReference>
<keyword evidence="5" id="KW-0547">Nucleotide-binding</keyword>
<evidence type="ECO:0000313" key="11">
    <source>
        <dbReference type="EMBL" id="SCA54887.1"/>
    </source>
</evidence>
<dbReference type="GO" id="GO:0005524">
    <property type="term" value="F:ATP binding"/>
    <property type="evidence" value="ECO:0007669"/>
    <property type="project" value="UniProtKB-KW"/>
</dbReference>
<dbReference type="GO" id="GO:0000155">
    <property type="term" value="F:phosphorelay sensor kinase activity"/>
    <property type="evidence" value="ECO:0007669"/>
    <property type="project" value="InterPro"/>
</dbReference>
<feature type="domain" description="PAS" evidence="10">
    <location>
        <begin position="145"/>
        <end position="215"/>
    </location>
</feature>
<evidence type="ECO:0000256" key="3">
    <source>
        <dbReference type="ARBA" id="ARBA00022553"/>
    </source>
</evidence>
<dbReference type="EC" id="2.7.13.3" evidence="2"/>
<feature type="domain" description="PAS" evidence="10">
    <location>
        <begin position="268"/>
        <end position="316"/>
    </location>
</feature>
<dbReference type="GO" id="GO:0006355">
    <property type="term" value="P:regulation of DNA-templated transcription"/>
    <property type="evidence" value="ECO:0007669"/>
    <property type="project" value="InterPro"/>
</dbReference>
<feature type="domain" description="Histidine kinase" evidence="9">
    <location>
        <begin position="410"/>
        <end position="633"/>
    </location>
</feature>
<dbReference type="Pfam" id="PF00989">
    <property type="entry name" value="PAS"/>
    <property type="match status" value="1"/>
</dbReference>
<dbReference type="PRINTS" id="PR00344">
    <property type="entry name" value="BCTRLSENSOR"/>
</dbReference>
<dbReference type="PANTHER" id="PTHR43065:SF46">
    <property type="entry name" value="C4-DICARBOXYLATE TRANSPORT SENSOR PROTEIN DCTB"/>
    <property type="match status" value="1"/>
</dbReference>
<dbReference type="InterPro" id="IPR013767">
    <property type="entry name" value="PAS_fold"/>
</dbReference>
<evidence type="ECO:0000259" key="10">
    <source>
        <dbReference type="PROSITE" id="PS50112"/>
    </source>
</evidence>
<keyword evidence="6 11" id="KW-0418">Kinase</keyword>
<dbReference type="InterPro" id="IPR000014">
    <property type="entry name" value="PAS"/>
</dbReference>
<sequence length="633" mass="70831">MSTNKNNIHLSPTDNTLISREVELRNQIEECAEIGGLEWNIETGDFWWSENINHILQIKDHPPLPSLQSLIGFIHPSDQQKVQTLFARVADEGGHFRLHTHALTRNGKEIPILLMVKSNTNSQKLIGYIQDISEDFTERASLLETLAKYRGVMSGAGDAIILLSHEGNIIEGNQKAAELLEVTEEELPNLTVDDIHLEEDLDIMMGHYQSFLWGQNEKAKSTIVGKQGGLATVEISGRPVDISSEQMLVVIFHDITLQQKAQNALKRSEQRYRSLVDEAREGILLLDSDGKIIATNPKLCESTGLKRSSLLESNFLEVTDFDMEVSPTELLKETGTRPSIHMEGNLKTKDGKLLPTGFNVARYQEQGEVQFIVTAYDLTSVRSGEEDRLELQKQLFQAQKQELLGQLAGSLAHDFNNLLSPILLVSEMLMEDAEDEFYEKNLSNINQAAQRARRLVRRILTYTRPEESEPTEIDIAHELKETLALLRSSIPQTIMIDDQSEEDEFKCFADLDQIHQIIMNIGTNAAQAIGEKHGTVTFELKKIHIDENSELISRFEIPEGDYATLCVTDTGPGIPDEIINQIFEPFFTTKTQTDGSGLGLSVVQRLVEIHGGAVEARHAENGGACVCVYLPLL</sequence>
<dbReference type="AlphaFoldDB" id="A0A1C3RC80"/>
<dbReference type="SMART" id="SM00388">
    <property type="entry name" value="HisKA"/>
    <property type="match status" value="1"/>
</dbReference>
<dbReference type="Proteomes" id="UP000231658">
    <property type="component" value="Unassembled WGS sequence"/>
</dbReference>
<dbReference type="Gene3D" id="1.10.287.130">
    <property type="match status" value="1"/>
</dbReference>
<dbReference type="STRING" id="1867952.MTBPR1_10134"/>
<dbReference type="InterPro" id="IPR035965">
    <property type="entry name" value="PAS-like_dom_sf"/>
</dbReference>
<dbReference type="InterPro" id="IPR036890">
    <property type="entry name" value="HATPase_C_sf"/>
</dbReference>
<dbReference type="Pfam" id="PF00512">
    <property type="entry name" value="HisKA"/>
    <property type="match status" value="1"/>
</dbReference>
<evidence type="ECO:0000259" key="9">
    <source>
        <dbReference type="PROSITE" id="PS50109"/>
    </source>
</evidence>
<dbReference type="SUPFAM" id="SSF55874">
    <property type="entry name" value="ATPase domain of HSP90 chaperone/DNA topoisomerase II/histidine kinase"/>
    <property type="match status" value="1"/>
</dbReference>
<accession>A0A1C3RC80</accession>
<evidence type="ECO:0000256" key="1">
    <source>
        <dbReference type="ARBA" id="ARBA00000085"/>
    </source>
</evidence>
<dbReference type="InterPro" id="IPR003661">
    <property type="entry name" value="HisK_dim/P_dom"/>
</dbReference>
<evidence type="ECO:0000256" key="2">
    <source>
        <dbReference type="ARBA" id="ARBA00012438"/>
    </source>
</evidence>
<evidence type="ECO:0000256" key="8">
    <source>
        <dbReference type="ARBA" id="ARBA00023012"/>
    </source>
</evidence>
<dbReference type="SUPFAM" id="SSF55785">
    <property type="entry name" value="PYP-like sensor domain (PAS domain)"/>
    <property type="match status" value="3"/>
</dbReference>
<proteinExistence type="predicted"/>
<keyword evidence="3" id="KW-0597">Phosphoprotein</keyword>
<protein>
    <recommendedName>
        <fullName evidence="2">histidine kinase</fullName>
        <ecNumber evidence="2">2.7.13.3</ecNumber>
    </recommendedName>
</protein>
<evidence type="ECO:0000256" key="6">
    <source>
        <dbReference type="ARBA" id="ARBA00022777"/>
    </source>
</evidence>
<keyword evidence="4 11" id="KW-0808">Transferase</keyword>